<proteinExistence type="predicted"/>
<keyword evidence="9" id="KW-0539">Nucleus</keyword>
<dbReference type="Proteomes" id="UP000092461">
    <property type="component" value="Unassembled WGS sequence"/>
</dbReference>
<dbReference type="PROSITE" id="PS50196">
    <property type="entry name" value="RANBD1"/>
    <property type="match status" value="1"/>
</dbReference>
<dbReference type="Pfam" id="PF08911">
    <property type="entry name" value="NUP50"/>
    <property type="match status" value="1"/>
</dbReference>
<feature type="compositionally biased region" description="Polar residues" evidence="10">
    <location>
        <begin position="89"/>
        <end position="100"/>
    </location>
</feature>
<keyword evidence="4" id="KW-0509">mRNA transport</keyword>
<reference evidence="12" key="1">
    <citation type="submission" date="2020-05" db="UniProtKB">
        <authorList>
            <consortium name="EnsemblMetazoa"/>
        </authorList>
    </citation>
    <scope>IDENTIFICATION</scope>
    <source>
        <strain evidence="12">Jacobina</strain>
    </source>
</reference>
<dbReference type="CDD" id="cd13170">
    <property type="entry name" value="RanBD_NUP50"/>
    <property type="match status" value="1"/>
</dbReference>
<feature type="region of interest" description="Disordered" evidence="10">
    <location>
        <begin position="1"/>
        <end position="36"/>
    </location>
</feature>
<keyword evidence="8" id="KW-0906">Nuclear pore complex</keyword>
<feature type="region of interest" description="Disordered" evidence="10">
    <location>
        <begin position="47"/>
        <end position="66"/>
    </location>
</feature>
<feature type="region of interest" description="Disordered" evidence="10">
    <location>
        <begin position="235"/>
        <end position="264"/>
    </location>
</feature>
<feature type="domain" description="RanBD1" evidence="11">
    <location>
        <begin position="271"/>
        <end position="381"/>
    </location>
</feature>
<dbReference type="VEuPathDB" id="VectorBase:LLONM1_007579"/>
<protein>
    <recommendedName>
        <fullName evidence="11">RanBD1 domain-containing protein</fullName>
    </recommendedName>
</protein>
<keyword evidence="3" id="KW-0677">Repeat</keyword>
<dbReference type="VEuPathDB" id="VectorBase:LLOJ001462"/>
<keyword evidence="13" id="KW-1185">Reference proteome</keyword>
<evidence type="ECO:0000256" key="10">
    <source>
        <dbReference type="SAM" id="MobiDB-lite"/>
    </source>
</evidence>
<evidence type="ECO:0000256" key="9">
    <source>
        <dbReference type="ARBA" id="ARBA00023242"/>
    </source>
</evidence>
<evidence type="ECO:0000256" key="3">
    <source>
        <dbReference type="ARBA" id="ARBA00022737"/>
    </source>
</evidence>
<organism evidence="12 13">
    <name type="scientific">Lutzomyia longipalpis</name>
    <name type="common">Sand fly</name>
    <dbReference type="NCBI Taxonomy" id="7200"/>
    <lineage>
        <taxon>Eukaryota</taxon>
        <taxon>Metazoa</taxon>
        <taxon>Ecdysozoa</taxon>
        <taxon>Arthropoda</taxon>
        <taxon>Hexapoda</taxon>
        <taxon>Insecta</taxon>
        <taxon>Pterygota</taxon>
        <taxon>Neoptera</taxon>
        <taxon>Endopterygota</taxon>
        <taxon>Diptera</taxon>
        <taxon>Nematocera</taxon>
        <taxon>Psychodoidea</taxon>
        <taxon>Psychodidae</taxon>
        <taxon>Lutzomyia</taxon>
        <taxon>Lutzomyia</taxon>
    </lineage>
</organism>
<evidence type="ECO:0000256" key="8">
    <source>
        <dbReference type="ARBA" id="ARBA00023132"/>
    </source>
</evidence>
<keyword evidence="6" id="KW-0007">Acetylation</keyword>
<feature type="region of interest" description="Disordered" evidence="10">
    <location>
        <begin position="89"/>
        <end position="118"/>
    </location>
</feature>
<evidence type="ECO:0000313" key="13">
    <source>
        <dbReference type="Proteomes" id="UP000092461"/>
    </source>
</evidence>
<sequence>MTTKRRNLGDLNSDNWDQEDAPEEKGTFRKASEDEIKNRVIRTARRRVVPTTDSKDAPPPGIFSGFGGFTKTTTAPAAMSSPFAFLSKASTSPTVTSTNGPPKAPEEKKSDDGAKNGGNEYHRKLVELNKSLLAWVKSKIEQNPLIILTPIFTDYEKHLKDIQKLDVPQTPPAATTTVSPLKGFSFGMPPTNSTPLGETTAKPTASAPIFGSSLTASASTGFSFGAAKPFTFGNVAKPASSEDDKAKEEKGEENDEENDEPPKVTFTPVVEEDSVFSKRCKVFIKNDDGYKERGIGTLYLKSVNDGKKIQLIVRADTSLGNVLVNLLLTKGIPAKLLGKNNVMMVCVPSADFDKPVSMLLRVKNTEEAEELLAAIEKYATD</sequence>
<dbReference type="InterPro" id="IPR011993">
    <property type="entry name" value="PH-like_dom_sf"/>
</dbReference>
<dbReference type="PANTHER" id="PTHR23138:SF141">
    <property type="entry name" value="NUCLEAR PORE COMPLEX PROTEIN NUP50"/>
    <property type="match status" value="1"/>
</dbReference>
<dbReference type="AlphaFoldDB" id="A0A1B0CBG3"/>
<dbReference type="InterPro" id="IPR000156">
    <property type="entry name" value="Ran_bind_dom"/>
</dbReference>
<dbReference type="GO" id="GO:0005643">
    <property type="term" value="C:nuclear pore"/>
    <property type="evidence" value="ECO:0007669"/>
    <property type="project" value="UniProtKB-SubCell"/>
</dbReference>
<accession>A0A1B0CBG3</accession>
<dbReference type="GO" id="GO:0006606">
    <property type="term" value="P:protein import into nucleus"/>
    <property type="evidence" value="ECO:0007669"/>
    <property type="project" value="TreeGrafter"/>
</dbReference>
<feature type="compositionally biased region" description="Basic and acidic residues" evidence="10">
    <location>
        <begin position="23"/>
        <end position="36"/>
    </location>
</feature>
<evidence type="ECO:0000256" key="5">
    <source>
        <dbReference type="ARBA" id="ARBA00022927"/>
    </source>
</evidence>
<evidence type="ECO:0000313" key="12">
    <source>
        <dbReference type="EnsemblMetazoa" id="LLOJ001462-PA"/>
    </source>
</evidence>
<feature type="compositionally biased region" description="Basic and acidic residues" evidence="10">
    <location>
        <begin position="240"/>
        <end position="250"/>
    </location>
</feature>
<dbReference type="Pfam" id="PF00638">
    <property type="entry name" value="Ran_BP1"/>
    <property type="match status" value="1"/>
</dbReference>
<evidence type="ECO:0000256" key="6">
    <source>
        <dbReference type="ARBA" id="ARBA00022990"/>
    </source>
</evidence>
<keyword evidence="2" id="KW-0813">Transport</keyword>
<dbReference type="EnsemblMetazoa" id="LLOJ001462-RA">
    <property type="protein sequence ID" value="LLOJ001462-PA"/>
    <property type="gene ID" value="LLOJ001462"/>
</dbReference>
<dbReference type="SMART" id="SM00160">
    <property type="entry name" value="RanBD"/>
    <property type="match status" value="1"/>
</dbReference>
<feature type="compositionally biased region" description="Basic and acidic residues" evidence="10">
    <location>
        <begin position="104"/>
        <end position="118"/>
    </location>
</feature>
<comment type="subcellular location">
    <subcellularLocation>
        <location evidence="1">Nucleus</location>
        <location evidence="1">Nuclear pore complex</location>
    </subcellularLocation>
</comment>
<dbReference type="GO" id="GO:0051028">
    <property type="term" value="P:mRNA transport"/>
    <property type="evidence" value="ECO:0007669"/>
    <property type="project" value="UniProtKB-KW"/>
</dbReference>
<dbReference type="SUPFAM" id="SSF50729">
    <property type="entry name" value="PH domain-like"/>
    <property type="match status" value="1"/>
</dbReference>
<keyword evidence="5" id="KW-0653">Protein transport</keyword>
<dbReference type="InterPro" id="IPR015007">
    <property type="entry name" value="NUP2/50/61"/>
</dbReference>
<dbReference type="Gene3D" id="2.30.29.30">
    <property type="entry name" value="Pleckstrin-homology domain (PH domain)/Phosphotyrosine-binding domain (PTB)"/>
    <property type="match status" value="1"/>
</dbReference>
<keyword evidence="7" id="KW-0811">Translocation</keyword>
<dbReference type="InterPro" id="IPR045255">
    <property type="entry name" value="RanBP1-like"/>
</dbReference>
<name>A0A1B0CBG3_LUTLO</name>
<evidence type="ECO:0000256" key="7">
    <source>
        <dbReference type="ARBA" id="ARBA00023010"/>
    </source>
</evidence>
<dbReference type="EMBL" id="AJWK01005122">
    <property type="status" value="NOT_ANNOTATED_CDS"/>
    <property type="molecule type" value="Genomic_DNA"/>
</dbReference>
<evidence type="ECO:0000259" key="11">
    <source>
        <dbReference type="PROSITE" id="PS50196"/>
    </source>
</evidence>
<dbReference type="PANTHER" id="PTHR23138">
    <property type="entry name" value="RAN BINDING PROTEIN"/>
    <property type="match status" value="1"/>
</dbReference>
<evidence type="ECO:0000256" key="2">
    <source>
        <dbReference type="ARBA" id="ARBA00022448"/>
    </source>
</evidence>
<evidence type="ECO:0000256" key="1">
    <source>
        <dbReference type="ARBA" id="ARBA00004567"/>
    </source>
</evidence>
<evidence type="ECO:0000256" key="4">
    <source>
        <dbReference type="ARBA" id="ARBA00022816"/>
    </source>
</evidence>